<evidence type="ECO:0000256" key="1">
    <source>
        <dbReference type="SAM" id="Coils"/>
    </source>
</evidence>
<feature type="transmembrane region" description="Helical" evidence="2">
    <location>
        <begin position="520"/>
        <end position="539"/>
    </location>
</feature>
<dbReference type="Pfam" id="PF23190">
    <property type="entry name" value="LHD_TRPY1"/>
    <property type="match status" value="1"/>
</dbReference>
<keyword evidence="2" id="KW-0472">Membrane</keyword>
<dbReference type="EMBL" id="MU007041">
    <property type="protein sequence ID" value="KAF2430146.1"/>
    <property type="molecule type" value="Genomic_DNA"/>
</dbReference>
<sequence>MVSWKGLFSWDGRDRHHLHDEIQALLPTRRDDVPPSAIPAKEVTKVALRLKYQIEQVIPCELPEDRVEQAHSPIITQCVIDTAKEAGGKENSACVVYCLLVVKKWFKLQAVKELWDADLHNVRALACEIIAKHLIETEEDMDYLMEDVLLKRYSIVIDNEDTVPANAIERAVDLHALHVIGSSGYQKCIGYLWRGWLVQDDDDSARFVHYNNKGNTNYWVHCDPDRMRVPMYQNAVQVLVSVIYLALYTGAINTINPTGDVDVIEVLLYVFTFGFICDELAKLWKVGRYYIGFWNVFNSTLYAILTVSFVTRMIALAHPLDTKERRHYNELSYNFLAFSAPLFWGRLLLYLDNFRFFGAMLVVLKVMMRESAIFFILLFVICVGFLQAFIGLDQVDNNLTAVGFISKAMLNAIMTSPDFDGFENFGHPFGLILYYIYTFVIMVILLNILIALYNSAYEDITDNATDEYMALFAQKTMQFVRAPDENVFIAPFNLIELFFLILPLEWWMNSKTYARLNDHIMAFIYAPLLLFTAGLETRAAHRVKTNVKRGAEDDDVIEEWEQMESSIDFEGDGWAKKVESTKPNVEFDTATKEIIELREEVRALKDLVEMLVERKVNGNDKGNGKDDS</sequence>
<feature type="transmembrane region" description="Helical" evidence="2">
    <location>
        <begin position="487"/>
        <end position="508"/>
    </location>
</feature>
<evidence type="ECO:0000256" key="2">
    <source>
        <dbReference type="SAM" id="Phobius"/>
    </source>
</evidence>
<evidence type="ECO:0008006" key="7">
    <source>
        <dbReference type="Google" id="ProtNLM"/>
    </source>
</evidence>
<accession>A0A9P4TYB7</accession>
<evidence type="ECO:0000313" key="5">
    <source>
        <dbReference type="EMBL" id="KAF2430146.1"/>
    </source>
</evidence>
<feature type="transmembrane region" description="Helical" evidence="2">
    <location>
        <begin position="432"/>
        <end position="453"/>
    </location>
</feature>
<proteinExistence type="predicted"/>
<dbReference type="Proteomes" id="UP000800235">
    <property type="component" value="Unassembled WGS sequence"/>
</dbReference>
<dbReference type="InterPro" id="IPR056337">
    <property type="entry name" value="LHD_YVC1"/>
</dbReference>
<feature type="domain" description="Calcium channel YVC1-like C-terminal transmembrane" evidence="4">
    <location>
        <begin position="258"/>
        <end position="530"/>
    </location>
</feature>
<feature type="transmembrane region" description="Helical" evidence="2">
    <location>
        <begin position="289"/>
        <end position="311"/>
    </location>
</feature>
<comment type="caution">
    <text evidence="5">The sequence shown here is derived from an EMBL/GenBank/DDBJ whole genome shotgun (WGS) entry which is preliminary data.</text>
</comment>
<feature type="coiled-coil region" evidence="1">
    <location>
        <begin position="587"/>
        <end position="614"/>
    </location>
</feature>
<evidence type="ECO:0000259" key="4">
    <source>
        <dbReference type="Pfam" id="PF23317"/>
    </source>
</evidence>
<feature type="transmembrane region" description="Helical" evidence="2">
    <location>
        <begin position="331"/>
        <end position="351"/>
    </location>
</feature>
<name>A0A9P4TYB7_9PEZI</name>
<feature type="transmembrane region" description="Helical" evidence="2">
    <location>
        <begin position="261"/>
        <end position="277"/>
    </location>
</feature>
<feature type="transmembrane region" description="Helical" evidence="2">
    <location>
        <begin position="372"/>
        <end position="390"/>
    </location>
</feature>
<feature type="domain" description="YVC1 N-terminal linker helical" evidence="3">
    <location>
        <begin position="43"/>
        <end position="221"/>
    </location>
</feature>
<dbReference type="PANTHER" id="PTHR35859">
    <property type="entry name" value="NONSELECTIVE CATION CHANNEL PROTEIN"/>
    <property type="match status" value="1"/>
</dbReference>
<dbReference type="PANTHER" id="PTHR35859:SF5">
    <property type="entry name" value="ION TRANSPORT DOMAIN-CONTAINING PROTEIN"/>
    <property type="match status" value="1"/>
</dbReference>
<dbReference type="InterPro" id="IPR052971">
    <property type="entry name" value="TRP_calcium_channel"/>
</dbReference>
<protein>
    <recommendedName>
        <fullName evidence="7">Polycystin cation channel PKD1/PKD2 domain-containing protein</fullName>
    </recommendedName>
</protein>
<dbReference type="AlphaFoldDB" id="A0A9P4TYB7"/>
<keyword evidence="2" id="KW-0812">Transmembrane</keyword>
<organism evidence="5 6">
    <name type="scientific">Tothia fuscella</name>
    <dbReference type="NCBI Taxonomy" id="1048955"/>
    <lineage>
        <taxon>Eukaryota</taxon>
        <taxon>Fungi</taxon>
        <taxon>Dikarya</taxon>
        <taxon>Ascomycota</taxon>
        <taxon>Pezizomycotina</taxon>
        <taxon>Dothideomycetes</taxon>
        <taxon>Pleosporomycetidae</taxon>
        <taxon>Venturiales</taxon>
        <taxon>Cylindrosympodiaceae</taxon>
        <taxon>Tothia</taxon>
    </lineage>
</organism>
<reference evidence="5" key="1">
    <citation type="journal article" date="2020" name="Stud. Mycol.">
        <title>101 Dothideomycetes genomes: a test case for predicting lifestyles and emergence of pathogens.</title>
        <authorList>
            <person name="Haridas S."/>
            <person name="Albert R."/>
            <person name="Binder M."/>
            <person name="Bloem J."/>
            <person name="Labutti K."/>
            <person name="Salamov A."/>
            <person name="Andreopoulos B."/>
            <person name="Baker S."/>
            <person name="Barry K."/>
            <person name="Bills G."/>
            <person name="Bluhm B."/>
            <person name="Cannon C."/>
            <person name="Castanera R."/>
            <person name="Culley D."/>
            <person name="Daum C."/>
            <person name="Ezra D."/>
            <person name="Gonzalez J."/>
            <person name="Henrissat B."/>
            <person name="Kuo A."/>
            <person name="Liang C."/>
            <person name="Lipzen A."/>
            <person name="Lutzoni F."/>
            <person name="Magnuson J."/>
            <person name="Mondo S."/>
            <person name="Nolan M."/>
            <person name="Ohm R."/>
            <person name="Pangilinan J."/>
            <person name="Park H.-J."/>
            <person name="Ramirez L."/>
            <person name="Alfaro M."/>
            <person name="Sun H."/>
            <person name="Tritt A."/>
            <person name="Yoshinaga Y."/>
            <person name="Zwiers L.-H."/>
            <person name="Turgeon B."/>
            <person name="Goodwin S."/>
            <person name="Spatafora J."/>
            <person name="Crous P."/>
            <person name="Grigoriev I."/>
        </authorList>
    </citation>
    <scope>NUCLEOTIDE SEQUENCE</scope>
    <source>
        <strain evidence="5">CBS 130266</strain>
    </source>
</reference>
<evidence type="ECO:0000259" key="3">
    <source>
        <dbReference type="Pfam" id="PF23190"/>
    </source>
</evidence>
<keyword evidence="2" id="KW-1133">Transmembrane helix</keyword>
<feature type="transmembrane region" description="Helical" evidence="2">
    <location>
        <begin position="235"/>
        <end position="255"/>
    </location>
</feature>
<keyword evidence="1" id="KW-0175">Coiled coil</keyword>
<keyword evidence="6" id="KW-1185">Reference proteome</keyword>
<dbReference type="InterPro" id="IPR056336">
    <property type="entry name" value="YVC1_C"/>
</dbReference>
<dbReference type="Pfam" id="PF23317">
    <property type="entry name" value="YVC1_C"/>
    <property type="match status" value="1"/>
</dbReference>
<dbReference type="OrthoDB" id="301415at2759"/>
<gene>
    <name evidence="5" type="ORF">EJ08DRAFT_612884</name>
</gene>
<evidence type="ECO:0000313" key="6">
    <source>
        <dbReference type="Proteomes" id="UP000800235"/>
    </source>
</evidence>